<dbReference type="SUPFAM" id="SSF52402">
    <property type="entry name" value="Adenine nucleotide alpha hydrolases-like"/>
    <property type="match status" value="1"/>
</dbReference>
<dbReference type="InterPro" id="IPR039507">
    <property type="entry name" value="PIG-A/GPI3"/>
</dbReference>
<evidence type="ECO:0000256" key="5">
    <source>
        <dbReference type="ARBA" id="ARBA00012743"/>
    </source>
</evidence>
<keyword evidence="8" id="KW-0808">Transferase</keyword>
<dbReference type="Pfam" id="PF08288">
    <property type="entry name" value="PIGA"/>
    <property type="match status" value="1"/>
</dbReference>
<dbReference type="Pfam" id="PF00795">
    <property type="entry name" value="CN_hydrolase"/>
    <property type="match status" value="1"/>
</dbReference>
<evidence type="ECO:0000256" key="10">
    <source>
        <dbReference type="ARBA" id="ARBA00022840"/>
    </source>
</evidence>
<evidence type="ECO:0000256" key="1">
    <source>
        <dbReference type="ARBA" id="ARBA00004687"/>
    </source>
</evidence>
<evidence type="ECO:0000313" key="16">
    <source>
        <dbReference type="Proteomes" id="UP000826656"/>
    </source>
</evidence>
<dbReference type="InterPro" id="IPR014445">
    <property type="entry name" value="Gln-dep_NAD_synthase"/>
</dbReference>
<evidence type="ECO:0000256" key="9">
    <source>
        <dbReference type="ARBA" id="ARBA00022741"/>
    </source>
</evidence>
<evidence type="ECO:0000256" key="8">
    <source>
        <dbReference type="ARBA" id="ARBA00022676"/>
    </source>
</evidence>
<accession>A0ABQ7W5F5</accession>
<dbReference type="Gene3D" id="3.40.50.620">
    <property type="entry name" value="HUPs"/>
    <property type="match status" value="1"/>
</dbReference>
<evidence type="ECO:0000256" key="13">
    <source>
        <dbReference type="ARBA" id="ARBA00032160"/>
    </source>
</evidence>
<feature type="domain" description="CN hydrolase" evidence="14">
    <location>
        <begin position="495"/>
        <end position="765"/>
    </location>
</feature>
<comment type="caution">
    <text evidence="15">The sequence shown here is derived from an EMBL/GenBank/DDBJ whole genome shotgun (WGS) entry which is preliminary data.</text>
</comment>
<comment type="pathway">
    <text evidence="2">Cofactor biosynthesis; NAD(+) biosynthesis; NAD(+) from deamido-NAD(+) (L-Gln route): step 1/1.</text>
</comment>
<dbReference type="SUPFAM" id="SSF56317">
    <property type="entry name" value="Carbon-nitrogen hydrolase"/>
    <property type="match status" value="1"/>
</dbReference>
<dbReference type="EC" id="2.4.1.198" evidence="4"/>
<evidence type="ECO:0000256" key="6">
    <source>
        <dbReference type="ARBA" id="ARBA00022502"/>
    </source>
</evidence>
<dbReference type="InterPro" id="IPR014729">
    <property type="entry name" value="Rossmann-like_a/b/a_fold"/>
</dbReference>
<evidence type="ECO:0000259" key="14">
    <source>
        <dbReference type="PROSITE" id="PS50263"/>
    </source>
</evidence>
<keyword evidence="10" id="KW-0067">ATP-binding</keyword>
<dbReference type="Proteomes" id="UP000826656">
    <property type="component" value="Unassembled WGS sequence"/>
</dbReference>
<evidence type="ECO:0000256" key="2">
    <source>
        <dbReference type="ARBA" id="ARBA00005188"/>
    </source>
</evidence>
<evidence type="ECO:0000256" key="3">
    <source>
        <dbReference type="ARBA" id="ARBA00007145"/>
    </source>
</evidence>
<dbReference type="InterPro" id="IPR003010">
    <property type="entry name" value="C-N_Hydrolase"/>
</dbReference>
<dbReference type="InterPro" id="IPR013234">
    <property type="entry name" value="PIGA_GPI_anchor_biosynthesis"/>
</dbReference>
<dbReference type="Pfam" id="PF02540">
    <property type="entry name" value="NAD_synthase"/>
    <property type="match status" value="1"/>
</dbReference>
<dbReference type="EMBL" id="JAIVGD010000005">
    <property type="protein sequence ID" value="KAH0775304.1"/>
    <property type="molecule type" value="Genomic_DNA"/>
</dbReference>
<proteinExistence type="inferred from homology"/>
<dbReference type="Pfam" id="PF00534">
    <property type="entry name" value="Glycos_transf_1"/>
    <property type="match status" value="1"/>
</dbReference>
<dbReference type="PROSITE" id="PS50263">
    <property type="entry name" value="CN_HYDROLASE"/>
    <property type="match status" value="1"/>
</dbReference>
<dbReference type="NCBIfam" id="TIGR00552">
    <property type="entry name" value="nadE"/>
    <property type="match status" value="1"/>
</dbReference>
<dbReference type="InterPro" id="IPR003694">
    <property type="entry name" value="NAD_synthase"/>
</dbReference>
<dbReference type="CDD" id="cd07570">
    <property type="entry name" value="GAT_Gln-NAD-synth"/>
    <property type="match status" value="1"/>
</dbReference>
<dbReference type="InterPro" id="IPR022310">
    <property type="entry name" value="NAD/GMP_synthase"/>
</dbReference>
<evidence type="ECO:0000256" key="12">
    <source>
        <dbReference type="ARBA" id="ARBA00030681"/>
    </source>
</evidence>
<dbReference type="CDD" id="cd03796">
    <property type="entry name" value="GT4_PIG-A-like"/>
    <property type="match status" value="1"/>
</dbReference>
<gene>
    <name evidence="15" type="ORF">KY290_012441</name>
</gene>
<name>A0ABQ7W5F5_SOLTU</name>
<keyword evidence="9" id="KW-0547">Nucleotide-binding</keyword>
<keyword evidence="6" id="KW-0337">GPI-anchor biosynthesis</keyword>
<protein>
    <recommendedName>
        <fullName evidence="13">GlcNAc-PI synthesis protein</fullName>
        <ecNumber evidence="4">2.4.1.198</ecNumber>
        <ecNumber evidence="5">6.3.5.1</ecNumber>
    </recommendedName>
    <alternativeName>
        <fullName evidence="12">NAD(+) synthase [glutamine-hydrolyzing]</fullName>
    </alternativeName>
</protein>
<dbReference type="PANTHER" id="PTHR23090">
    <property type="entry name" value="NH 3 /GLUTAMINE-DEPENDENT NAD + SYNTHETASE"/>
    <property type="match status" value="1"/>
</dbReference>
<dbReference type="CDD" id="cd00553">
    <property type="entry name" value="NAD_synthase"/>
    <property type="match status" value="1"/>
</dbReference>
<dbReference type="HAMAP" id="MF_02090">
    <property type="entry name" value="NadE_glutamine_dep"/>
    <property type="match status" value="1"/>
</dbReference>
<comment type="similarity">
    <text evidence="3">In the C-terminal section; belongs to the NAD synthetase family.</text>
</comment>
<dbReference type="InterPro" id="IPR001296">
    <property type="entry name" value="Glyco_trans_1"/>
</dbReference>
<organism evidence="15 16">
    <name type="scientific">Solanum tuberosum</name>
    <name type="common">Potato</name>
    <dbReference type="NCBI Taxonomy" id="4113"/>
    <lineage>
        <taxon>Eukaryota</taxon>
        <taxon>Viridiplantae</taxon>
        <taxon>Streptophyta</taxon>
        <taxon>Embryophyta</taxon>
        <taxon>Tracheophyta</taxon>
        <taxon>Spermatophyta</taxon>
        <taxon>Magnoliopsida</taxon>
        <taxon>eudicotyledons</taxon>
        <taxon>Gunneridae</taxon>
        <taxon>Pentapetalae</taxon>
        <taxon>asterids</taxon>
        <taxon>lamiids</taxon>
        <taxon>Solanales</taxon>
        <taxon>Solanaceae</taxon>
        <taxon>Solanoideae</taxon>
        <taxon>Solaneae</taxon>
        <taxon>Solanum</taxon>
    </lineage>
</organism>
<dbReference type="EC" id="6.3.5.1" evidence="5"/>
<dbReference type="InterPro" id="IPR036526">
    <property type="entry name" value="C-N_Hydrolase_sf"/>
</dbReference>
<comment type="pathway">
    <text evidence="1">Glycolipid biosynthesis; glycosylphosphatidylinositol-anchor biosynthesis.</text>
</comment>
<dbReference type="Gene3D" id="3.40.50.2000">
    <property type="entry name" value="Glycogen Phosphorylase B"/>
    <property type="match status" value="2"/>
</dbReference>
<dbReference type="Gene3D" id="3.60.110.10">
    <property type="entry name" value="Carbon-nitrogen hydrolase"/>
    <property type="match status" value="1"/>
</dbReference>
<evidence type="ECO:0000256" key="7">
    <source>
        <dbReference type="ARBA" id="ARBA00022598"/>
    </source>
</evidence>
<sequence>MGEPEKHRILMVSDFFYPNFGGVENHIYYLSQCLIKEGHKVVVMTHAYQNRSGVRYMTNGLKVYYVPWKPFLMQNTLPTFFGTLSITRTILIREKISLVHGHQAFSTLCHEALMHARTMGYKVVFTDHSLYGFSDVGSIHMNKVLQFTLADVTQAICVSHTSKENTVLRSGLPPEKVYVIPNAVDTAMFTPAPERLSRDEIVIVVISRLVYRKGADLLVEVIPEVCRLHPNVRFIVGGDGPKRVRLEEMREKHSLQDRVDMLGAVPHAKVRSVLITGHIFLNSSLTEAFCIAILEAASCGLLTVSTRVGGVPEVLPDDMVVLAAPDPTTMVHAITRAIYMLPQIDPQDMHNRMKKLYSWPDVARRTEIVYNRALKCSNPPLLDRLSSLTRTLRWYLIFIFQSPNMRRHHLVPGRKKAYDSGASPIGAAQGHLLFKHNVELGFRMVWIWGLIATKKDFWRYRNLWHAQLSLGMMPPATAVNYTTWIIVEKFEMRLLKVATCNLNQWAMDFDCNLSNIKQSVAEAKAAGAMIRLGPELEITGYGCEDHFLELDTVAHAWECLKELLLGDWTDGILCSFGMPVIKDSERYNCQVLCLNRKIIMIRPKMWLANDGNYRELRWFTAWKSKDHLEDFHLPSEVSDALSQTTVPFGYGYVQFLDTAVAAEVCEELFTPQPPHAELALNGVEVFMNASGSHHQLRKLDLRNRAFISATHTRGGVYMYSNHQGCDGGRLYYDGCSCVVVNGDMVAQGSQFSLKDVEMVFAQIDLDAVASLRSSISSFQEQASCKAKVSKVFVPYKLCQPFNLLMSLSSPLKIRYHSPEEEIALGPACWLWDYLRRSGASGFLLPLSGGADSSSVAAIVGSMCQLVVKEIANGDKQIKADAIRIGHYTDGQFPTDSKEFAKRIFYTVFMGSENSSEATTTRAKVLADEVGSWHLNVSIDGVISSLISLFQTLTGKRPRYKVDGGSNIENLGLQNIQARVRMVLAFMLASLLPWVHNKPGFYLVLGSSNVDEGLRGYLTKYDCSSADINPIGSISKMDLRTFLKWAAVHLGYSSLAEIEAAPPTAELEPIRANYSQLDEVDMGMTYEELSVYGRLRKIFRCGPLSMFKNLCYKWGTKLTPAEVADKVKYFFKYYSINRHKMTVMTPSYHAESYSPEDNRFDLRQFLYNVRWPYQFRKIDELVNELDGDKVALTKSTDGENVNVTADGGMGVVAAGSGDPRAGF</sequence>
<keyword evidence="11" id="KW-0520">NAD</keyword>
<dbReference type="PANTHER" id="PTHR23090:SF9">
    <property type="entry name" value="GLUTAMINE-DEPENDENT NAD(+) SYNTHETASE"/>
    <property type="match status" value="1"/>
</dbReference>
<dbReference type="SUPFAM" id="SSF53756">
    <property type="entry name" value="UDP-Glycosyltransferase/glycogen phosphorylase"/>
    <property type="match status" value="1"/>
</dbReference>
<keyword evidence="16" id="KW-1185">Reference proteome</keyword>
<keyword evidence="8" id="KW-0328">Glycosyltransferase</keyword>
<keyword evidence="7" id="KW-0436">Ligase</keyword>
<evidence type="ECO:0000313" key="15">
    <source>
        <dbReference type="EMBL" id="KAH0775304.1"/>
    </source>
</evidence>
<reference evidence="15 16" key="1">
    <citation type="journal article" date="2021" name="bioRxiv">
        <title>Chromosome-scale and haplotype-resolved genome assembly of a tetraploid potato cultivar.</title>
        <authorList>
            <person name="Sun H."/>
            <person name="Jiao W.-B."/>
            <person name="Krause K."/>
            <person name="Campoy J.A."/>
            <person name="Goel M."/>
            <person name="Folz-Donahue K."/>
            <person name="Kukat C."/>
            <person name="Huettel B."/>
            <person name="Schneeberger K."/>
        </authorList>
    </citation>
    <scope>NUCLEOTIDE SEQUENCE [LARGE SCALE GENOMIC DNA]</scope>
    <source>
        <strain evidence="15">SolTubOtavaFocal</strain>
        <tissue evidence="15">Leaves</tissue>
    </source>
</reference>
<evidence type="ECO:0000256" key="11">
    <source>
        <dbReference type="ARBA" id="ARBA00023027"/>
    </source>
</evidence>
<evidence type="ECO:0000256" key="4">
    <source>
        <dbReference type="ARBA" id="ARBA00012420"/>
    </source>
</evidence>